<dbReference type="EMBL" id="BMAT01009740">
    <property type="protein sequence ID" value="GFS12757.1"/>
    <property type="molecule type" value="Genomic_DNA"/>
</dbReference>
<name>A0AAV4IU02_9GAST</name>
<dbReference type="AlphaFoldDB" id="A0AAV4IU02"/>
<evidence type="ECO:0000256" key="1">
    <source>
        <dbReference type="SAM" id="MobiDB-lite"/>
    </source>
</evidence>
<evidence type="ECO:0000313" key="3">
    <source>
        <dbReference type="Proteomes" id="UP000762676"/>
    </source>
</evidence>
<protein>
    <submittedName>
        <fullName evidence="2">Uncharacterized protein</fullName>
    </submittedName>
</protein>
<proteinExistence type="predicted"/>
<organism evidence="2 3">
    <name type="scientific">Elysia marginata</name>
    <dbReference type="NCBI Taxonomy" id="1093978"/>
    <lineage>
        <taxon>Eukaryota</taxon>
        <taxon>Metazoa</taxon>
        <taxon>Spiralia</taxon>
        <taxon>Lophotrochozoa</taxon>
        <taxon>Mollusca</taxon>
        <taxon>Gastropoda</taxon>
        <taxon>Heterobranchia</taxon>
        <taxon>Euthyneura</taxon>
        <taxon>Panpulmonata</taxon>
        <taxon>Sacoglossa</taxon>
        <taxon>Placobranchoidea</taxon>
        <taxon>Plakobranchidae</taxon>
        <taxon>Elysia</taxon>
    </lineage>
</organism>
<feature type="region of interest" description="Disordered" evidence="1">
    <location>
        <begin position="27"/>
        <end position="96"/>
    </location>
</feature>
<feature type="compositionally biased region" description="Acidic residues" evidence="1">
    <location>
        <begin position="34"/>
        <end position="72"/>
    </location>
</feature>
<gene>
    <name evidence="2" type="ORF">ElyMa_004866700</name>
</gene>
<comment type="caution">
    <text evidence="2">The sequence shown here is derived from an EMBL/GenBank/DDBJ whole genome shotgun (WGS) entry which is preliminary data.</text>
</comment>
<evidence type="ECO:0000313" key="2">
    <source>
        <dbReference type="EMBL" id="GFS12757.1"/>
    </source>
</evidence>
<feature type="compositionally biased region" description="Polar residues" evidence="1">
    <location>
        <begin position="87"/>
        <end position="96"/>
    </location>
</feature>
<sequence>MFLPKPSSLRIETLAEYVSCHREGEDVAAVANNVDDDDDYEEGEDDDYEDDDDDDNEDDDDDDDGDYDDDDNNEQKQKMIGRMGRMKTSNGKRQMK</sequence>
<dbReference type="Proteomes" id="UP000762676">
    <property type="component" value="Unassembled WGS sequence"/>
</dbReference>
<accession>A0AAV4IU02</accession>
<reference evidence="2 3" key="1">
    <citation type="journal article" date="2021" name="Elife">
        <title>Chloroplast acquisition without the gene transfer in kleptoplastic sea slugs, Plakobranchus ocellatus.</title>
        <authorList>
            <person name="Maeda T."/>
            <person name="Takahashi S."/>
            <person name="Yoshida T."/>
            <person name="Shimamura S."/>
            <person name="Takaki Y."/>
            <person name="Nagai Y."/>
            <person name="Toyoda A."/>
            <person name="Suzuki Y."/>
            <person name="Arimoto A."/>
            <person name="Ishii H."/>
            <person name="Satoh N."/>
            <person name="Nishiyama T."/>
            <person name="Hasebe M."/>
            <person name="Maruyama T."/>
            <person name="Minagawa J."/>
            <person name="Obokata J."/>
            <person name="Shigenobu S."/>
        </authorList>
    </citation>
    <scope>NUCLEOTIDE SEQUENCE [LARGE SCALE GENOMIC DNA]</scope>
</reference>
<keyword evidence="3" id="KW-1185">Reference proteome</keyword>